<evidence type="ECO:0000256" key="1">
    <source>
        <dbReference type="ARBA" id="ARBA00023015"/>
    </source>
</evidence>
<evidence type="ECO:0000256" key="2">
    <source>
        <dbReference type="ARBA" id="ARBA00023125"/>
    </source>
</evidence>
<dbReference type="InterPro" id="IPR018062">
    <property type="entry name" value="HTH_AraC-typ_CS"/>
</dbReference>
<dbReference type="PATRIC" id="fig|1133569.4.peg.1280"/>
<dbReference type="PROSITE" id="PS00041">
    <property type="entry name" value="HTH_ARAC_FAMILY_1"/>
    <property type="match status" value="1"/>
</dbReference>
<dbReference type="eggNOG" id="COG2207">
    <property type="taxonomic scope" value="Bacteria"/>
</dbReference>
<dbReference type="InterPro" id="IPR009057">
    <property type="entry name" value="Homeodomain-like_sf"/>
</dbReference>
<keyword evidence="1" id="KW-0805">Transcription regulation</keyword>
<dbReference type="SMART" id="SM00342">
    <property type="entry name" value="HTH_ARAC"/>
    <property type="match status" value="1"/>
</dbReference>
<keyword evidence="6" id="KW-1185">Reference proteome</keyword>
<dbReference type="PANTHER" id="PTHR43280:SF2">
    <property type="entry name" value="HTH-TYPE TRANSCRIPTIONAL REGULATOR EXSA"/>
    <property type="match status" value="1"/>
</dbReference>
<dbReference type="GO" id="GO:0043565">
    <property type="term" value="F:sequence-specific DNA binding"/>
    <property type="evidence" value="ECO:0007669"/>
    <property type="project" value="InterPro"/>
</dbReference>
<keyword evidence="3" id="KW-0804">Transcription</keyword>
<dbReference type="AlphaFoldDB" id="A0A0R2CJF2"/>
<dbReference type="RefSeq" id="WP_010581001.1">
    <property type="nucleotide sequence ID" value="NZ_AHYZ01000142.1"/>
</dbReference>
<keyword evidence="2" id="KW-0238">DNA-binding</keyword>
<dbReference type="EMBL" id="AYYX01000030">
    <property type="protein sequence ID" value="KRM88555.1"/>
    <property type="molecule type" value="Genomic_DNA"/>
</dbReference>
<sequence>MPQADHFKKRIVDVDFFPQSKLATLPFSAGYTLTLISTGFFSAVINGINVSCQAPCLLCLTDQDQVQIKQAKKVTTPTIRFSAEFLCTLRISDSKYLTSKSPSIKAGMKLFARHSAFNRAGFYQLDNKSYSKIVDNFLAAGAEILVQSDEQWVCRIKKNLIEMLSLVEEQQQADQNRPLNAALNFIQTNYAEKITLEELLKQSFLNRETLNGEFKKRYGCTAMKYLLLYRLKIAKELLTHTGLNLNEIADATGFAYDTYFIKQFKKATGEKPTAYRNRTRKIALYQ</sequence>
<accession>A0A0R2CJF2</accession>
<proteinExistence type="predicted"/>
<evidence type="ECO:0000259" key="4">
    <source>
        <dbReference type="PROSITE" id="PS01124"/>
    </source>
</evidence>
<protein>
    <recommendedName>
        <fullName evidence="4">HTH araC/xylS-type domain-containing protein</fullName>
    </recommendedName>
</protein>
<dbReference type="STRING" id="1133569.FD21_GL001151"/>
<feature type="domain" description="HTH araC/xylS-type" evidence="4">
    <location>
        <begin position="180"/>
        <end position="278"/>
    </location>
</feature>
<dbReference type="InterPro" id="IPR018060">
    <property type="entry name" value="HTH_AraC"/>
</dbReference>
<comment type="caution">
    <text evidence="5">The sequence shown here is derived from an EMBL/GenBank/DDBJ whole genome shotgun (WGS) entry which is preliminary data.</text>
</comment>
<dbReference type="Proteomes" id="UP000051576">
    <property type="component" value="Unassembled WGS sequence"/>
</dbReference>
<reference evidence="5 6" key="1">
    <citation type="journal article" date="2015" name="Genome Announc.">
        <title>Expanding the biotechnology potential of lactobacilli through comparative genomics of 213 strains and associated genera.</title>
        <authorList>
            <person name="Sun Z."/>
            <person name="Harris H.M."/>
            <person name="McCann A."/>
            <person name="Guo C."/>
            <person name="Argimon S."/>
            <person name="Zhang W."/>
            <person name="Yang X."/>
            <person name="Jeffery I.B."/>
            <person name="Cooney J.C."/>
            <person name="Kagawa T.F."/>
            <person name="Liu W."/>
            <person name="Song Y."/>
            <person name="Salvetti E."/>
            <person name="Wrobel A."/>
            <person name="Rasinkangas P."/>
            <person name="Parkhill J."/>
            <person name="Rea M.C."/>
            <person name="O'Sullivan O."/>
            <person name="Ritari J."/>
            <person name="Douillard F.P."/>
            <person name="Paul Ross R."/>
            <person name="Yang R."/>
            <person name="Briner A.E."/>
            <person name="Felis G.E."/>
            <person name="de Vos W.M."/>
            <person name="Barrangou R."/>
            <person name="Klaenhammer T.R."/>
            <person name="Caufield P.W."/>
            <person name="Cui Y."/>
            <person name="Zhang H."/>
            <person name="O'Toole P.W."/>
        </authorList>
    </citation>
    <scope>NUCLEOTIDE SEQUENCE [LARGE SCALE GENOMIC DNA]</scope>
    <source>
        <strain evidence="5 6">DSM 20605</strain>
    </source>
</reference>
<organism evidence="5 6">
    <name type="scientific">Liquorilactobacillus vini DSM 20605</name>
    <dbReference type="NCBI Taxonomy" id="1133569"/>
    <lineage>
        <taxon>Bacteria</taxon>
        <taxon>Bacillati</taxon>
        <taxon>Bacillota</taxon>
        <taxon>Bacilli</taxon>
        <taxon>Lactobacillales</taxon>
        <taxon>Lactobacillaceae</taxon>
        <taxon>Liquorilactobacillus</taxon>
    </lineage>
</organism>
<evidence type="ECO:0000313" key="5">
    <source>
        <dbReference type="EMBL" id="KRM88555.1"/>
    </source>
</evidence>
<name>A0A0R2CJF2_9LACO</name>
<dbReference type="GO" id="GO:0003700">
    <property type="term" value="F:DNA-binding transcription factor activity"/>
    <property type="evidence" value="ECO:0007669"/>
    <property type="project" value="InterPro"/>
</dbReference>
<dbReference type="PROSITE" id="PS01124">
    <property type="entry name" value="HTH_ARAC_FAMILY_2"/>
    <property type="match status" value="1"/>
</dbReference>
<dbReference type="Pfam" id="PF12833">
    <property type="entry name" value="HTH_18"/>
    <property type="match status" value="1"/>
</dbReference>
<dbReference type="PANTHER" id="PTHR43280">
    <property type="entry name" value="ARAC-FAMILY TRANSCRIPTIONAL REGULATOR"/>
    <property type="match status" value="1"/>
</dbReference>
<evidence type="ECO:0000256" key="3">
    <source>
        <dbReference type="ARBA" id="ARBA00023163"/>
    </source>
</evidence>
<evidence type="ECO:0000313" key="6">
    <source>
        <dbReference type="Proteomes" id="UP000051576"/>
    </source>
</evidence>
<gene>
    <name evidence="5" type="ORF">FD21_GL001151</name>
</gene>
<dbReference type="Gene3D" id="1.10.10.60">
    <property type="entry name" value="Homeodomain-like"/>
    <property type="match status" value="1"/>
</dbReference>
<dbReference type="SUPFAM" id="SSF46689">
    <property type="entry name" value="Homeodomain-like"/>
    <property type="match status" value="2"/>
</dbReference>